<dbReference type="EMBL" id="CP098502">
    <property type="protein sequence ID" value="UTI65770.1"/>
    <property type="molecule type" value="Genomic_DNA"/>
</dbReference>
<dbReference type="Proteomes" id="UP001056035">
    <property type="component" value="Chromosome"/>
</dbReference>
<dbReference type="InterPro" id="IPR032710">
    <property type="entry name" value="NTF2-like_dom_sf"/>
</dbReference>
<dbReference type="RefSeq" id="WP_254572448.1">
    <property type="nucleotide sequence ID" value="NZ_CP098502.1"/>
</dbReference>
<dbReference type="Gene3D" id="3.10.450.50">
    <property type="match status" value="1"/>
</dbReference>
<reference evidence="1 2" key="1">
    <citation type="submission" date="2022-06" db="EMBL/GenBank/DDBJ databases">
        <title>Paraconexibacter antarcticus.</title>
        <authorList>
            <person name="Kim C.S."/>
        </authorList>
    </citation>
    <scope>NUCLEOTIDE SEQUENCE [LARGE SCALE GENOMIC DNA]</scope>
    <source>
        <strain evidence="1 2">02-257</strain>
    </source>
</reference>
<name>A0ABY5DWB2_9ACTN</name>
<organism evidence="1 2">
    <name type="scientific">Paraconexibacter antarcticus</name>
    <dbReference type="NCBI Taxonomy" id="2949664"/>
    <lineage>
        <taxon>Bacteria</taxon>
        <taxon>Bacillati</taxon>
        <taxon>Actinomycetota</taxon>
        <taxon>Thermoleophilia</taxon>
        <taxon>Solirubrobacterales</taxon>
        <taxon>Paraconexibacteraceae</taxon>
        <taxon>Paraconexibacter</taxon>
    </lineage>
</organism>
<evidence type="ECO:0008006" key="3">
    <source>
        <dbReference type="Google" id="ProtNLM"/>
    </source>
</evidence>
<evidence type="ECO:0000313" key="2">
    <source>
        <dbReference type="Proteomes" id="UP001056035"/>
    </source>
</evidence>
<keyword evidence="2" id="KW-1185">Reference proteome</keyword>
<sequence>MSQTIAERLLRAAADGDRETAAAALAADVHFRGLTPRKTPSADDRDGVLQIMGNWFEHFAGFEAIEDGTVLDRRSIRYRVRVEDPEEGTLVFEQQAYYDADEDTGEITWMHVVCSGMRPLVPAAAPAAA</sequence>
<accession>A0ABY5DWB2</accession>
<dbReference type="SUPFAM" id="SSF54427">
    <property type="entry name" value="NTF2-like"/>
    <property type="match status" value="1"/>
</dbReference>
<evidence type="ECO:0000313" key="1">
    <source>
        <dbReference type="EMBL" id="UTI65770.1"/>
    </source>
</evidence>
<gene>
    <name evidence="1" type="ORF">NBH00_06030</name>
</gene>
<protein>
    <recommendedName>
        <fullName evidence="3">Nuclear transport factor 2 family protein</fullName>
    </recommendedName>
</protein>
<proteinExistence type="predicted"/>